<evidence type="ECO:0008006" key="3">
    <source>
        <dbReference type="Google" id="ProtNLM"/>
    </source>
</evidence>
<name>A0A1H1CYS2_9ACTN</name>
<dbReference type="AlphaFoldDB" id="A0A1H1CYS2"/>
<dbReference type="STRING" id="35622.SAMN04489764_1709"/>
<accession>A0A1H1CYS2</accession>
<reference evidence="1 2" key="1">
    <citation type="submission" date="2016-10" db="EMBL/GenBank/DDBJ databases">
        <authorList>
            <person name="de Groot N.N."/>
        </authorList>
    </citation>
    <scope>NUCLEOTIDE SEQUENCE [LARGE SCALE GENOMIC DNA]</scope>
    <source>
        <strain evidence="1 2">DSM 43794</strain>
    </source>
</reference>
<evidence type="ECO:0000313" key="1">
    <source>
        <dbReference type="EMBL" id="SDQ69038.1"/>
    </source>
</evidence>
<dbReference type="RefSeq" id="WP_093258531.1">
    <property type="nucleotide sequence ID" value="NZ_FNKK01000002.1"/>
</dbReference>
<dbReference type="EMBL" id="FNKK01000002">
    <property type="protein sequence ID" value="SDQ69038.1"/>
    <property type="molecule type" value="Genomic_DNA"/>
</dbReference>
<protein>
    <recommendedName>
        <fullName evidence="3">Protein phosphatase 2C</fullName>
    </recommendedName>
</protein>
<evidence type="ECO:0000313" key="2">
    <source>
        <dbReference type="Proteomes" id="UP000217103"/>
    </source>
</evidence>
<sequence>MRVTFATEPIPGSLGSNEDFVAATPDSVVLLDGAGIPEGFPSGCSHGAAWYTRMLGSTLISAMTQHPAPLNEILAGGIKAVASMHDFTCDLSHKGSPSATVTMLRRTADSVDWLVLSDSVILLREDGTAEPAVICDDRVARVAASYRSAVDALPIGSAEHAAAHRAFVANVREHRNREGGFWVASADPRAADQALTGTVPVDRLQAAALLSDGASRLVDLFSLATWPQLMDLLHREGPRALIRRVRAAERSDPQGRRWPRAKAFDDATAAYCLFRDP</sequence>
<keyword evidence="2" id="KW-1185">Reference proteome</keyword>
<organism evidence="1 2">
    <name type="scientific">Thermostaphylospora chromogena</name>
    <dbReference type="NCBI Taxonomy" id="35622"/>
    <lineage>
        <taxon>Bacteria</taxon>
        <taxon>Bacillati</taxon>
        <taxon>Actinomycetota</taxon>
        <taxon>Actinomycetes</taxon>
        <taxon>Streptosporangiales</taxon>
        <taxon>Thermomonosporaceae</taxon>
        <taxon>Thermostaphylospora</taxon>
    </lineage>
</organism>
<dbReference type="Proteomes" id="UP000217103">
    <property type="component" value="Unassembled WGS sequence"/>
</dbReference>
<gene>
    <name evidence="1" type="ORF">SAMN04489764_1709</name>
</gene>
<dbReference type="OrthoDB" id="3190646at2"/>
<proteinExistence type="predicted"/>